<feature type="domain" description="tRNA(Ile)-lysidine/2-thiocytidine synthase N-terminal" evidence="7">
    <location>
        <begin position="94"/>
        <end position="300"/>
    </location>
</feature>
<dbReference type="SUPFAM" id="SSF52402">
    <property type="entry name" value="Adenine nucleotide alpha hydrolases-like"/>
    <property type="match status" value="1"/>
</dbReference>
<evidence type="ECO:0000256" key="1">
    <source>
        <dbReference type="ARBA" id="ARBA00013267"/>
    </source>
</evidence>
<dbReference type="GO" id="GO:0032267">
    <property type="term" value="F:tRNA(Ile)-lysidine synthase activity"/>
    <property type="evidence" value="ECO:0007669"/>
    <property type="project" value="UniProtKB-EC"/>
</dbReference>
<dbReference type="EMBL" id="JAYWIO010000006">
    <property type="protein sequence ID" value="KAK7255779.1"/>
    <property type="molecule type" value="Genomic_DNA"/>
</dbReference>
<evidence type="ECO:0000259" key="7">
    <source>
        <dbReference type="Pfam" id="PF01171"/>
    </source>
</evidence>
<keyword evidence="9" id="KW-1185">Reference proteome</keyword>
<sequence>MARGLVLSSSSSPTSFLASFSKTITITTPPLKCFKLLLLPRHSHLQPCCFCLSSSFSSTTTTSTATQCHVDMSKYKEAFSKRMAMAGLKPHHNIALGVSGGPDSMALCVLTARWKTAGVNDVSSSESGGFIDGLLAIIVDHGLRAESKEEASIVSRRVSEIGIKCQIAHCDWPNGRPKQGQLQEAAREMRYKTFQEVCAQHQIGVLLVAHHADDQAELFILRLSRNSGVLGLAGMPFASQNFPTHTHFNSKVPANHCILLVRPLLEFSKEDMYKICKGSSTDYVEDPTNQSQLFTRNRIRMALNDLSSSAFKSELQALISACRMTRAYIDQVCYSLISQAVVIMDHGYAAIDLQLLCPLEIEDICLVKFLSLVLQFISQRQRQIRGSALKLLMDYIRSFPCKNSLTAAGCYLCPEPGSRGHKVLVCCSVGCPFPLKIELFESSSNNGEQDYSVANELGQIIKDEKSFANILAPNATDVHFLDVSTELVLSEAKRLNIISESTYRSILALQKEETDRFRSKAEAVSYSASKHEVENVQTLGKSLQLGKICYFMDRFIVTWKLNNKIDSNDALCGLADCGMDSREEAQSFCCTSCVGDNKVLEVRHMVESDWLYLAQLSKCTPSKFPQQGVVSVNRTKQMMKKTTSCFHYASVSAQKALQLLKSIPVAARRSLPVLVTQQGQLLSIPSVNFRHCPCLMVHVEFKPKMPLGGGHSSFM</sequence>
<dbReference type="GO" id="GO:0008033">
    <property type="term" value="P:tRNA processing"/>
    <property type="evidence" value="ECO:0007669"/>
    <property type="project" value="UniProtKB-KW"/>
</dbReference>
<organism evidence="8 9">
    <name type="scientific">Crotalaria pallida</name>
    <name type="common">Smooth rattlebox</name>
    <name type="synonym">Crotalaria striata</name>
    <dbReference type="NCBI Taxonomy" id="3830"/>
    <lineage>
        <taxon>Eukaryota</taxon>
        <taxon>Viridiplantae</taxon>
        <taxon>Streptophyta</taxon>
        <taxon>Embryophyta</taxon>
        <taxon>Tracheophyta</taxon>
        <taxon>Spermatophyta</taxon>
        <taxon>Magnoliopsida</taxon>
        <taxon>eudicotyledons</taxon>
        <taxon>Gunneridae</taxon>
        <taxon>Pentapetalae</taxon>
        <taxon>rosids</taxon>
        <taxon>fabids</taxon>
        <taxon>Fabales</taxon>
        <taxon>Fabaceae</taxon>
        <taxon>Papilionoideae</taxon>
        <taxon>50 kb inversion clade</taxon>
        <taxon>genistoids sensu lato</taxon>
        <taxon>core genistoids</taxon>
        <taxon>Crotalarieae</taxon>
        <taxon>Crotalaria</taxon>
    </lineage>
</organism>
<name>A0AAN9EE56_CROPI</name>
<keyword evidence="3" id="KW-0819">tRNA processing</keyword>
<evidence type="ECO:0000256" key="6">
    <source>
        <dbReference type="ARBA" id="ARBA00048539"/>
    </source>
</evidence>
<dbReference type="Gene3D" id="3.40.50.620">
    <property type="entry name" value="HUPs"/>
    <property type="match status" value="1"/>
</dbReference>
<dbReference type="CDD" id="cd01992">
    <property type="entry name" value="TilS_N"/>
    <property type="match status" value="1"/>
</dbReference>
<dbReference type="PANTHER" id="PTHR43033:SF5">
    <property type="entry name" value="TRNA(ILE)-LYSIDINE SYNTHETASE"/>
    <property type="match status" value="1"/>
</dbReference>
<dbReference type="GO" id="GO:0005524">
    <property type="term" value="F:ATP binding"/>
    <property type="evidence" value="ECO:0007669"/>
    <property type="project" value="UniProtKB-KW"/>
</dbReference>
<evidence type="ECO:0000256" key="4">
    <source>
        <dbReference type="ARBA" id="ARBA00022741"/>
    </source>
</evidence>
<dbReference type="HAMAP" id="MF_01161">
    <property type="entry name" value="tRNA_Ile_lys_synt"/>
    <property type="match status" value="1"/>
</dbReference>
<dbReference type="Pfam" id="PF01171">
    <property type="entry name" value="ATP_bind_3"/>
    <property type="match status" value="1"/>
</dbReference>
<dbReference type="InterPro" id="IPR012795">
    <property type="entry name" value="tRNA_Ile_lys_synt_N"/>
</dbReference>
<evidence type="ECO:0000256" key="2">
    <source>
        <dbReference type="ARBA" id="ARBA00022598"/>
    </source>
</evidence>
<dbReference type="EC" id="6.3.4.19" evidence="1"/>
<dbReference type="PANTHER" id="PTHR43033">
    <property type="entry name" value="TRNA(ILE)-LYSIDINE SYNTHASE-RELATED"/>
    <property type="match status" value="1"/>
</dbReference>
<dbReference type="InterPro" id="IPR012094">
    <property type="entry name" value="tRNA_Ile_lys_synt"/>
</dbReference>
<reference evidence="8 9" key="1">
    <citation type="submission" date="2024-01" db="EMBL/GenBank/DDBJ databases">
        <title>The genomes of 5 underutilized Papilionoideae crops provide insights into root nodulation and disease resistanc.</title>
        <authorList>
            <person name="Yuan L."/>
        </authorList>
    </citation>
    <scope>NUCLEOTIDE SEQUENCE [LARGE SCALE GENOMIC DNA]</scope>
    <source>
        <strain evidence="8">ZHUSHIDOU_FW_LH</strain>
        <tissue evidence="8">Leaf</tissue>
    </source>
</reference>
<dbReference type="InterPro" id="IPR014729">
    <property type="entry name" value="Rossmann-like_a/b/a_fold"/>
</dbReference>
<dbReference type="NCBIfam" id="TIGR02432">
    <property type="entry name" value="lysidine_TilS_N"/>
    <property type="match status" value="1"/>
</dbReference>
<dbReference type="Proteomes" id="UP001372338">
    <property type="component" value="Unassembled WGS sequence"/>
</dbReference>
<proteinExistence type="inferred from homology"/>
<keyword evidence="4" id="KW-0547">Nucleotide-binding</keyword>
<gene>
    <name evidence="8" type="ORF">RIF29_29198</name>
</gene>
<dbReference type="AlphaFoldDB" id="A0AAN9EE56"/>
<comment type="caution">
    <text evidence="8">The sequence shown here is derived from an EMBL/GenBank/DDBJ whole genome shotgun (WGS) entry which is preliminary data.</text>
</comment>
<evidence type="ECO:0000256" key="3">
    <source>
        <dbReference type="ARBA" id="ARBA00022694"/>
    </source>
</evidence>
<evidence type="ECO:0000313" key="9">
    <source>
        <dbReference type="Proteomes" id="UP001372338"/>
    </source>
</evidence>
<dbReference type="InterPro" id="IPR011063">
    <property type="entry name" value="TilS/TtcA_N"/>
</dbReference>
<keyword evidence="2" id="KW-0436">Ligase</keyword>
<evidence type="ECO:0000256" key="5">
    <source>
        <dbReference type="ARBA" id="ARBA00022840"/>
    </source>
</evidence>
<accession>A0AAN9EE56</accession>
<keyword evidence="5" id="KW-0067">ATP-binding</keyword>
<protein>
    <recommendedName>
        <fullName evidence="1">tRNA(Ile)-lysidine synthetase</fullName>
        <ecNumber evidence="1">6.3.4.19</ecNumber>
    </recommendedName>
</protein>
<evidence type="ECO:0000313" key="8">
    <source>
        <dbReference type="EMBL" id="KAK7255779.1"/>
    </source>
</evidence>
<comment type="catalytic activity">
    <reaction evidence="6">
        <text>cytidine(34) in tRNA(Ile2) + L-lysine + ATP = lysidine(34) in tRNA(Ile2) + AMP + diphosphate + H(+)</text>
        <dbReference type="Rhea" id="RHEA:43744"/>
        <dbReference type="Rhea" id="RHEA-COMP:10625"/>
        <dbReference type="Rhea" id="RHEA-COMP:10670"/>
        <dbReference type="ChEBI" id="CHEBI:15378"/>
        <dbReference type="ChEBI" id="CHEBI:30616"/>
        <dbReference type="ChEBI" id="CHEBI:32551"/>
        <dbReference type="ChEBI" id="CHEBI:33019"/>
        <dbReference type="ChEBI" id="CHEBI:82748"/>
        <dbReference type="ChEBI" id="CHEBI:83665"/>
        <dbReference type="ChEBI" id="CHEBI:456215"/>
        <dbReference type="EC" id="6.3.4.19"/>
    </reaction>
</comment>